<dbReference type="InterPro" id="IPR036388">
    <property type="entry name" value="WH-like_DNA-bd_sf"/>
</dbReference>
<dbReference type="InterPro" id="IPR013324">
    <property type="entry name" value="RNA_pol_sigma_r3/r4-like"/>
</dbReference>
<dbReference type="SUPFAM" id="SSF88659">
    <property type="entry name" value="Sigma3 and sigma4 domains of RNA polymerase sigma factors"/>
    <property type="match status" value="1"/>
</dbReference>
<evidence type="ECO:0000259" key="6">
    <source>
        <dbReference type="Pfam" id="PF04542"/>
    </source>
</evidence>
<dbReference type="NCBIfam" id="TIGR02937">
    <property type="entry name" value="sigma70-ECF"/>
    <property type="match status" value="1"/>
</dbReference>
<dbReference type="PANTHER" id="PTHR43133:SF8">
    <property type="entry name" value="RNA POLYMERASE SIGMA FACTOR HI_1459-RELATED"/>
    <property type="match status" value="1"/>
</dbReference>
<evidence type="ECO:0000259" key="7">
    <source>
        <dbReference type="Pfam" id="PF08281"/>
    </source>
</evidence>
<organism evidence="8 9">
    <name type="scientific">Pseudoflavonifractor hominis</name>
    <dbReference type="NCBI Taxonomy" id="2763059"/>
    <lineage>
        <taxon>Bacteria</taxon>
        <taxon>Bacillati</taxon>
        <taxon>Bacillota</taxon>
        <taxon>Clostridia</taxon>
        <taxon>Eubacteriales</taxon>
        <taxon>Oscillospiraceae</taxon>
        <taxon>Pseudoflavonifractor</taxon>
    </lineage>
</organism>
<dbReference type="CDD" id="cd06171">
    <property type="entry name" value="Sigma70_r4"/>
    <property type="match status" value="1"/>
</dbReference>
<feature type="domain" description="RNA polymerase sigma-70 region 2" evidence="6">
    <location>
        <begin position="23"/>
        <end position="93"/>
    </location>
</feature>
<evidence type="ECO:0000256" key="4">
    <source>
        <dbReference type="ARBA" id="ARBA00023125"/>
    </source>
</evidence>
<reference evidence="8 9" key="1">
    <citation type="submission" date="2020-08" db="EMBL/GenBank/DDBJ databases">
        <title>Genome public.</title>
        <authorList>
            <person name="Liu C."/>
            <person name="Sun Q."/>
        </authorList>
    </citation>
    <scope>NUCLEOTIDE SEQUENCE [LARGE SCALE GENOMIC DNA]</scope>
    <source>
        <strain evidence="8 9">New-38</strain>
    </source>
</reference>
<keyword evidence="3" id="KW-0731">Sigma factor</keyword>
<dbReference type="Gene3D" id="1.10.10.10">
    <property type="entry name" value="Winged helix-like DNA-binding domain superfamily/Winged helix DNA-binding domain"/>
    <property type="match status" value="1"/>
</dbReference>
<name>A0ABR7HR32_9FIRM</name>
<sequence>MLSLCLSLLESDGDRALFLEFHRRYEHKLYAVALGLLRDPRRAEEAVQEAMVHIAGHFEQFKKIFAEDCLKIGPWAVIIVKHAALDLLRQEDRLTALPEHWEVPDAETAESADGYRRLVELIRSMPERDREVLELRFVREWEIRDIARRLSISETTARKRVDRARARLVAVLRREGYEHGK</sequence>
<dbReference type="InterPro" id="IPR013325">
    <property type="entry name" value="RNA_pol_sigma_r2"/>
</dbReference>
<comment type="caution">
    <text evidence="8">The sequence shown here is derived from an EMBL/GenBank/DDBJ whole genome shotgun (WGS) entry which is preliminary data.</text>
</comment>
<keyword evidence="9" id="KW-1185">Reference proteome</keyword>
<protein>
    <submittedName>
        <fullName evidence="8">RNA polymerase sigma factor</fullName>
    </submittedName>
</protein>
<dbReference type="Pfam" id="PF08281">
    <property type="entry name" value="Sigma70_r4_2"/>
    <property type="match status" value="1"/>
</dbReference>
<dbReference type="EMBL" id="JACOPR010000002">
    <property type="protein sequence ID" value="MBC5729963.1"/>
    <property type="molecule type" value="Genomic_DNA"/>
</dbReference>
<evidence type="ECO:0000256" key="2">
    <source>
        <dbReference type="ARBA" id="ARBA00023015"/>
    </source>
</evidence>
<keyword evidence="5" id="KW-0804">Transcription</keyword>
<dbReference type="PANTHER" id="PTHR43133">
    <property type="entry name" value="RNA POLYMERASE ECF-TYPE SIGMA FACTO"/>
    <property type="match status" value="1"/>
</dbReference>
<dbReference type="InterPro" id="IPR013249">
    <property type="entry name" value="RNA_pol_sigma70_r4_t2"/>
</dbReference>
<keyword evidence="4" id="KW-0238">DNA-binding</keyword>
<dbReference type="SUPFAM" id="SSF88946">
    <property type="entry name" value="Sigma2 domain of RNA polymerase sigma factors"/>
    <property type="match status" value="1"/>
</dbReference>
<dbReference type="InterPro" id="IPR014284">
    <property type="entry name" value="RNA_pol_sigma-70_dom"/>
</dbReference>
<keyword evidence="2" id="KW-0805">Transcription regulation</keyword>
<evidence type="ECO:0000256" key="3">
    <source>
        <dbReference type="ARBA" id="ARBA00023082"/>
    </source>
</evidence>
<proteinExistence type="inferred from homology"/>
<dbReference type="Gene3D" id="1.10.1740.10">
    <property type="match status" value="1"/>
</dbReference>
<dbReference type="InterPro" id="IPR039425">
    <property type="entry name" value="RNA_pol_sigma-70-like"/>
</dbReference>
<evidence type="ECO:0000313" key="8">
    <source>
        <dbReference type="EMBL" id="MBC5729963.1"/>
    </source>
</evidence>
<accession>A0ABR7HR32</accession>
<feature type="domain" description="RNA polymerase sigma factor 70 region 4 type 2" evidence="7">
    <location>
        <begin position="116"/>
        <end position="168"/>
    </location>
</feature>
<evidence type="ECO:0000256" key="5">
    <source>
        <dbReference type="ARBA" id="ARBA00023163"/>
    </source>
</evidence>
<dbReference type="InterPro" id="IPR007627">
    <property type="entry name" value="RNA_pol_sigma70_r2"/>
</dbReference>
<evidence type="ECO:0000313" key="9">
    <source>
        <dbReference type="Proteomes" id="UP000660021"/>
    </source>
</evidence>
<evidence type="ECO:0000256" key="1">
    <source>
        <dbReference type="ARBA" id="ARBA00010641"/>
    </source>
</evidence>
<dbReference type="Proteomes" id="UP000660021">
    <property type="component" value="Unassembled WGS sequence"/>
</dbReference>
<dbReference type="Pfam" id="PF04542">
    <property type="entry name" value="Sigma70_r2"/>
    <property type="match status" value="1"/>
</dbReference>
<dbReference type="RefSeq" id="WP_180956807.1">
    <property type="nucleotide sequence ID" value="NZ_JACOPR010000002.1"/>
</dbReference>
<gene>
    <name evidence="8" type="ORF">H8S34_03845</name>
</gene>
<comment type="similarity">
    <text evidence="1">Belongs to the sigma-70 factor family. ECF subfamily.</text>
</comment>